<dbReference type="GO" id="GO:0005975">
    <property type="term" value="P:carbohydrate metabolic process"/>
    <property type="evidence" value="ECO:0007669"/>
    <property type="project" value="InterPro"/>
</dbReference>
<sequence>MTPADMLASLFPAGHAVRIGEDGLIAGSGTLPDGPPGGQEAVVIGVARRAALGVEGALALSGHVLAALEKDGQGPVLVLVDSDSQRMSRRDELLGLNEFLAHLAKCLVLADLRGRPTVGLLYGHTAAGAFIATALATRVLVALPGAEPAVMDLPSMARVTKLPLEVLQEKAKSTPVFAPGLDNLARTGAVLETWDPAAPLAEQFRALLARGLPERDTRAVLGQERGGRPKAAEIAARVQELALRHG</sequence>
<dbReference type="AlphaFoldDB" id="A0A379MZK2"/>
<gene>
    <name evidence="1" type="ORF">NCTC13291_02043</name>
</gene>
<accession>A0A379MZK2</accession>
<name>A0A379MZK2_9PROT</name>
<dbReference type="SUPFAM" id="SSF52096">
    <property type="entry name" value="ClpP/crotonase"/>
    <property type="match status" value="1"/>
</dbReference>
<dbReference type="Gene3D" id="3.90.226.10">
    <property type="entry name" value="2-enoyl-CoA Hydratase, Chain A, domain 1"/>
    <property type="match status" value="1"/>
</dbReference>
<dbReference type="Pfam" id="PF06833">
    <property type="entry name" value="MdcE"/>
    <property type="match status" value="1"/>
</dbReference>
<dbReference type="NCBIfam" id="TIGR03134">
    <property type="entry name" value="malonate_gamma"/>
    <property type="match status" value="1"/>
</dbReference>
<protein>
    <submittedName>
        <fullName evidence="1">Malonate decarboxylase, gamma subunit</fullName>
    </submittedName>
</protein>
<dbReference type="InterPro" id="IPR029045">
    <property type="entry name" value="ClpP/crotonase-like_dom_sf"/>
</dbReference>
<dbReference type="RefSeq" id="WP_019461867.1">
    <property type="nucleotide sequence ID" value="NZ_AP031462.1"/>
</dbReference>
<proteinExistence type="predicted"/>
<dbReference type="GeneID" id="99633092"/>
<evidence type="ECO:0000313" key="2">
    <source>
        <dbReference type="Proteomes" id="UP000254919"/>
    </source>
</evidence>
<evidence type="ECO:0000313" key="1">
    <source>
        <dbReference type="EMBL" id="SUE40477.1"/>
    </source>
</evidence>
<reference evidence="1 2" key="1">
    <citation type="submission" date="2018-06" db="EMBL/GenBank/DDBJ databases">
        <authorList>
            <consortium name="Pathogen Informatics"/>
            <person name="Doyle S."/>
        </authorList>
    </citation>
    <scope>NUCLEOTIDE SEQUENCE [LARGE SCALE GENOMIC DNA]</scope>
    <source>
        <strain evidence="1 2">NCTC13291</strain>
    </source>
</reference>
<organism evidence="1 2">
    <name type="scientific">Roseomonas mucosa</name>
    <dbReference type="NCBI Taxonomy" id="207340"/>
    <lineage>
        <taxon>Bacteria</taxon>
        <taxon>Pseudomonadati</taxon>
        <taxon>Pseudomonadota</taxon>
        <taxon>Alphaproteobacteria</taxon>
        <taxon>Acetobacterales</taxon>
        <taxon>Roseomonadaceae</taxon>
        <taxon>Roseomonas</taxon>
    </lineage>
</organism>
<dbReference type="InterPro" id="IPR009648">
    <property type="entry name" value="Malonate_gamma"/>
</dbReference>
<dbReference type="Proteomes" id="UP000254919">
    <property type="component" value="Unassembled WGS sequence"/>
</dbReference>
<dbReference type="EMBL" id="UGVN01000001">
    <property type="protein sequence ID" value="SUE40477.1"/>
    <property type="molecule type" value="Genomic_DNA"/>
</dbReference>